<dbReference type="Proteomes" id="UP000067434">
    <property type="component" value="Chromosome"/>
</dbReference>
<organism evidence="1 2">
    <name type="scientific">Infirmifilum uzonense</name>
    <dbReference type="NCBI Taxonomy" id="1550241"/>
    <lineage>
        <taxon>Archaea</taxon>
        <taxon>Thermoproteota</taxon>
        <taxon>Thermoprotei</taxon>
        <taxon>Thermofilales</taxon>
        <taxon>Thermofilaceae</taxon>
        <taxon>Infirmifilum</taxon>
    </lineage>
</organism>
<evidence type="ECO:0000313" key="2">
    <source>
        <dbReference type="Proteomes" id="UP000067434"/>
    </source>
</evidence>
<dbReference type="AlphaFoldDB" id="A0A0F7FJ60"/>
<evidence type="ECO:0000313" key="1">
    <source>
        <dbReference type="EMBL" id="AKG39443.1"/>
    </source>
</evidence>
<gene>
    <name evidence="1" type="ORF">MA03_07830</name>
</gene>
<dbReference type="HOGENOM" id="CLU_1340790_0_0_2"/>
<reference evidence="1 2" key="1">
    <citation type="journal article" date="2015" name="Stand. Genomic Sci.">
        <title>Complete genome sequence of and proposal of Thermofilum uzonense sp. nov. a novel hyperthermophilic crenarchaeon and emended description of the genus Thermofilum.</title>
        <authorList>
            <person name="Toshchakov S.V."/>
            <person name="Korzhenkov A.A."/>
            <person name="Samarov N.I."/>
            <person name="Mazunin I.O."/>
            <person name="Mozhey O.I."/>
            <person name="Shmyr I.S."/>
            <person name="Derbikova K.S."/>
            <person name="Taranov E.A."/>
            <person name="Dominova I.N."/>
            <person name="Bonch-Osmolovskaya E.A."/>
            <person name="Patrushev M.V."/>
            <person name="Podosokorskaya O.A."/>
            <person name="Kublanov I.V."/>
        </authorList>
    </citation>
    <scope>NUCLEOTIDE SEQUENCE [LARGE SCALE GENOMIC DNA]</scope>
    <source>
        <strain evidence="1 2">1807-2</strain>
    </source>
</reference>
<dbReference type="PATRIC" id="fig|1550241.5.peg.1623"/>
<keyword evidence="2" id="KW-1185">Reference proteome</keyword>
<sequence>MAIGIILLSVLVYRTTLAASTSNLTTLCVAEDCFYNYDFTSTSVSSTNVDWPVGLLFYGNADVNKVKNIYWGVTIFANPMYFYMNDGSGWIWDEDRGTKGVVFSSYLNSWVYLHMRVYAPNPPDYAYNSYWGKYVLATAHYDQYPLETWSGYSEYAEKDLASIASNKGYATFQDWAYFYNTEPYRVEGNHIWLNNGYATAIYVP</sequence>
<name>A0A0F7FJ60_9CREN</name>
<dbReference type="KEGG" id="thf:MA03_07830"/>
<dbReference type="STRING" id="1550241.MA03_07830"/>
<proteinExistence type="predicted"/>
<dbReference type="EMBL" id="CP009961">
    <property type="protein sequence ID" value="AKG39443.1"/>
    <property type="molecule type" value="Genomic_DNA"/>
</dbReference>
<protein>
    <submittedName>
        <fullName evidence="1">Uncharacterized protein</fullName>
    </submittedName>
</protein>
<accession>A0A0F7FJ60</accession>
<dbReference type="OrthoDB" id="371874at2157"/>